<reference evidence="2 3" key="1">
    <citation type="submission" date="2018-10" db="EMBL/GenBank/DDBJ databases">
        <authorList>
            <consortium name="IHU Genomes"/>
        </authorList>
    </citation>
    <scope>NUCLEOTIDE SEQUENCE [LARGE SCALE GENOMIC DNA]</scope>
    <source>
        <strain evidence="2 3">A1</strain>
    </source>
</reference>
<gene>
    <name evidence="2" type="ORF">YASMINEVIRUS_1025</name>
</gene>
<organism evidence="2 3">
    <name type="scientific">Yasminevirus sp. GU-2018</name>
    <dbReference type="NCBI Taxonomy" id="2420051"/>
    <lineage>
        <taxon>Viruses</taxon>
        <taxon>Varidnaviria</taxon>
        <taxon>Bamfordvirae</taxon>
        <taxon>Nucleocytoviricota</taxon>
        <taxon>Megaviricetes</taxon>
        <taxon>Imitervirales</taxon>
        <taxon>Mimiviridae</taxon>
        <taxon>Klosneuvirinae</taxon>
        <taxon>Yasminevirus</taxon>
        <taxon>Yasminevirus saudimassiliense</taxon>
    </lineage>
</organism>
<evidence type="ECO:0000313" key="2">
    <source>
        <dbReference type="EMBL" id="VBB18562.1"/>
    </source>
</evidence>
<feature type="transmembrane region" description="Helical" evidence="1">
    <location>
        <begin position="343"/>
        <end position="362"/>
    </location>
</feature>
<sequence length="449" mass="51275">MRLEFGVWISTLKTLTTFKNDEKSSTYVRRCFNVLKKYSVYYNIARMSGDKGLRSINLIPRIGQVDARPLDSAQIRELVQNPGGTQTVWSTAITGHIPRVNSKQTSVQNKVQTRVQSVLVPNVRPIEQESSIDVILKSIDLLDEIQPTLCNHLYKSLFTSVTTDKISGYVCSLCSLEKEMNTIISVVKENGENCASDSKMTPPNIDYRKYFEEYDRVFKLENVLSLISFSSSPERYITTFIKGDGVKNMSDQINDVEKNYDISRRENIDAVITISKQNFLDLSLETYPDDEAIVKQFLADLPRNDLYINGAHITNIDKLILSIGAYNRELMVKTKNRKTMSTVMLAIAFVCQSSFFLSFLHLHSKCEKMHSVVDQSSTATTDVRRNYHVSDMREREKISITVGFDKFQCSFLAKYRVVDVTTEKTVYIVKTEILIDMNNDTGVIIYETM</sequence>
<accession>A0A5K0UAM8</accession>
<dbReference type="EMBL" id="UPSH01000001">
    <property type="protein sequence ID" value="VBB18562.1"/>
    <property type="molecule type" value="Genomic_DNA"/>
</dbReference>
<proteinExistence type="predicted"/>
<keyword evidence="1" id="KW-1133">Transmembrane helix</keyword>
<evidence type="ECO:0000256" key="1">
    <source>
        <dbReference type="SAM" id="Phobius"/>
    </source>
</evidence>
<protein>
    <submittedName>
        <fullName evidence="2">Uncharacterized protein</fullName>
    </submittedName>
</protein>
<keyword evidence="1" id="KW-0812">Transmembrane</keyword>
<name>A0A5K0UAM8_9VIRU</name>
<evidence type="ECO:0000313" key="3">
    <source>
        <dbReference type="Proteomes" id="UP000594342"/>
    </source>
</evidence>
<keyword evidence="1" id="KW-0472">Membrane</keyword>
<comment type="caution">
    <text evidence="2">The sequence shown here is derived from an EMBL/GenBank/DDBJ whole genome shotgun (WGS) entry which is preliminary data.</text>
</comment>
<dbReference type="Proteomes" id="UP000594342">
    <property type="component" value="Unassembled WGS sequence"/>
</dbReference>
<keyword evidence="3" id="KW-1185">Reference proteome</keyword>